<dbReference type="EMBL" id="PKMC02000012">
    <property type="protein sequence ID" value="MEO9179228.1"/>
    <property type="molecule type" value="Genomic_DNA"/>
</dbReference>
<organism evidence="3 7">
    <name type="scientific">Veillonella parvula</name>
    <name type="common">Staphylococcus parvulus</name>
    <dbReference type="NCBI Taxonomy" id="29466"/>
    <lineage>
        <taxon>Bacteria</taxon>
        <taxon>Bacillati</taxon>
        <taxon>Bacillota</taxon>
        <taxon>Negativicutes</taxon>
        <taxon>Veillonellales</taxon>
        <taxon>Veillonellaceae</taxon>
        <taxon>Veillonella</taxon>
    </lineage>
</organism>
<reference evidence="6" key="1">
    <citation type="submission" date="2017-12" db="EMBL/GenBank/DDBJ databases">
        <title>Phylogenetic diversity of female urinary microbiome.</title>
        <authorList>
            <person name="Thomas-White K."/>
            <person name="Wolfe A.J."/>
        </authorList>
    </citation>
    <scope>NUCLEOTIDE SEQUENCE [LARGE SCALE GENOMIC DNA]</scope>
    <source>
        <strain evidence="6">UMB0138</strain>
    </source>
</reference>
<evidence type="ECO:0000313" key="3">
    <source>
        <dbReference type="EMBL" id="MBS4893606.1"/>
    </source>
</evidence>
<evidence type="ECO:0000313" key="5">
    <source>
        <dbReference type="EMBL" id="WMS19075.1"/>
    </source>
</evidence>
<dbReference type="EMBL" id="JAGZMU010000004">
    <property type="protein sequence ID" value="MBS4893606.1"/>
    <property type="molecule type" value="Genomic_DNA"/>
</dbReference>
<feature type="region of interest" description="Disordered" evidence="1">
    <location>
        <begin position="158"/>
        <end position="186"/>
    </location>
</feature>
<feature type="transmembrane region" description="Helical" evidence="2">
    <location>
        <begin position="88"/>
        <end position="108"/>
    </location>
</feature>
<reference evidence="4" key="2">
    <citation type="submission" date="2017-12" db="EMBL/GenBank/DDBJ databases">
        <authorList>
            <person name="Thomas-White K."/>
            <person name="Wolfe A.J."/>
        </authorList>
    </citation>
    <scope>NUCLEOTIDE SEQUENCE</scope>
    <source>
        <strain evidence="4">UMB0138</strain>
    </source>
</reference>
<keyword evidence="6" id="KW-1185">Reference proteome</keyword>
<dbReference type="Proteomes" id="UP000234197">
    <property type="component" value="Unassembled WGS sequence"/>
</dbReference>
<dbReference type="AlphaFoldDB" id="A0A100YN07"/>
<dbReference type="RefSeq" id="WP_004695579.1">
    <property type="nucleotide sequence ID" value="NZ_CACRUG010000002.1"/>
</dbReference>
<dbReference type="Proteomes" id="UP001228955">
    <property type="component" value="Chromosome"/>
</dbReference>
<keyword evidence="2" id="KW-0472">Membrane</keyword>
<reference evidence="3" key="3">
    <citation type="submission" date="2021-02" db="EMBL/GenBank/DDBJ databases">
        <title>Infant gut strain persistence is associated with maternal origin, phylogeny, and functional potential including surface adhesion and iron acquisition.</title>
        <authorList>
            <person name="Lou Y.C."/>
        </authorList>
    </citation>
    <scope>NUCLEOTIDE SEQUENCE</scope>
    <source>
        <strain evidence="3">L3_108_031G1_dasL3_108_031G1_concoct_20</strain>
    </source>
</reference>
<protein>
    <submittedName>
        <fullName evidence="3">Uncharacterized protein</fullName>
    </submittedName>
</protein>
<reference evidence="4 6" key="5">
    <citation type="submission" date="2024-04" db="EMBL/GenBank/DDBJ databases">
        <title>Na.</title>
        <authorList>
            <person name="Choi B."/>
        </authorList>
    </citation>
    <scope>NUCLEOTIDE SEQUENCE [LARGE SCALE GENOMIC DNA]</scope>
    <source>
        <strain evidence="4 6">UMB0138</strain>
    </source>
</reference>
<accession>A0A100YN07</accession>
<evidence type="ECO:0000256" key="2">
    <source>
        <dbReference type="SAM" id="Phobius"/>
    </source>
</evidence>
<feature type="transmembrane region" description="Helical" evidence="2">
    <location>
        <begin position="9"/>
        <end position="28"/>
    </location>
</feature>
<dbReference type="Proteomes" id="UP000778864">
    <property type="component" value="Unassembled WGS sequence"/>
</dbReference>
<reference evidence="5" key="4">
    <citation type="submission" date="2023-08" db="EMBL/GenBank/DDBJ databases">
        <title>Veillonella_parvula_DSM 2007_complete_genome_hifiasm_Zymo_Research_D6332.</title>
        <authorList>
            <person name="Damerum A."/>
        </authorList>
    </citation>
    <scope>NUCLEOTIDE SEQUENCE</scope>
    <source>
        <strain evidence="5">DSM 2007</strain>
    </source>
</reference>
<keyword evidence="2" id="KW-0812">Transmembrane</keyword>
<gene>
    <name evidence="4" type="ORF">CYJ21_009765</name>
    <name evidence="3" type="ORF">KHZ90_07520</name>
    <name evidence="5" type="ORF">RDV51_06385</name>
</gene>
<evidence type="ECO:0000313" key="4">
    <source>
        <dbReference type="EMBL" id="MEO9179228.1"/>
    </source>
</evidence>
<evidence type="ECO:0000256" key="1">
    <source>
        <dbReference type="SAM" id="MobiDB-lite"/>
    </source>
</evidence>
<sequence>MYKPSKKTIYITSAFAAVAGLVGVSSYWNDIAYVVCDKIYPKANDGEVRLKDNQGNRYSLLNHGDGKETALYDDNRSVTFHRDTSGNLVWDAGLAGLLPSIAAGYYMFYGFNPPTARMDGRTMTYRVAAPLKPYEETTPYTASGSNVHSSLGRRTYLDYEKRRSSKASSIGQKSGFGSAGVRSSSS</sequence>
<keyword evidence="2" id="KW-1133">Transmembrane helix</keyword>
<dbReference type="EMBL" id="CP133463">
    <property type="protein sequence ID" value="WMS19075.1"/>
    <property type="molecule type" value="Genomic_DNA"/>
</dbReference>
<evidence type="ECO:0000313" key="6">
    <source>
        <dbReference type="Proteomes" id="UP000234197"/>
    </source>
</evidence>
<proteinExistence type="predicted"/>
<name>A0A100YN07_VEIPA</name>
<evidence type="ECO:0000313" key="7">
    <source>
        <dbReference type="Proteomes" id="UP000778864"/>
    </source>
</evidence>